<proteinExistence type="predicted"/>
<keyword evidence="3 4" id="KW-0408">Iron</keyword>
<organism evidence="7 8">
    <name type="scientific">Botrimarina colliarenosi</name>
    <dbReference type="NCBI Taxonomy" id="2528001"/>
    <lineage>
        <taxon>Bacteria</taxon>
        <taxon>Pseudomonadati</taxon>
        <taxon>Planctomycetota</taxon>
        <taxon>Planctomycetia</taxon>
        <taxon>Pirellulales</taxon>
        <taxon>Lacipirellulaceae</taxon>
        <taxon>Botrimarina</taxon>
    </lineage>
</organism>
<dbReference type="Gene3D" id="1.10.760.10">
    <property type="entry name" value="Cytochrome c-like domain"/>
    <property type="match status" value="1"/>
</dbReference>
<dbReference type="GO" id="GO:0046872">
    <property type="term" value="F:metal ion binding"/>
    <property type="evidence" value="ECO:0007669"/>
    <property type="project" value="UniProtKB-KW"/>
</dbReference>
<sequence precursor="true">MQRYLLLSALLGASSITFAEDRSEAIYLEKCASCHGRELQGGNAQSMVDGVWQFGGGDGDLTRNIKFGISAVGMPNYEPSLSDDEINGLVRYIREAQSRAGAERPPLPETLPTRDYDVKVEKWIGEGLRLPWALTFVDQRTALLTEQPGRLRIIKDGKLDPKPIAGTPPVFSRGQGGLLDVAVDPDYATNGWVYLTHSHALDRKSEKGETASMTRLVRGKIVDHAWTDQQVLFEADPATYRYTTHHFGSRIAFDPEGRLYFSIGERGHQDDAQNPNLPNGKVHRVNRDGSIPADNPFADGVKGLPSVFTYGNRNPQGLATHPATGVIWESEHGPMGGDEINVLEGGVNYGWPKITYGLNYNGTPITDTQRAEGMRQPVSYWAPSIAVCGIEFSQGDEFPRWKDHLIVGGLGHETLQRLAIADGHVMHTEQLLQGAGRVRDVAVDPSGAIYAVLNGPAIVIRLTNGGVARRQ</sequence>
<evidence type="ECO:0000256" key="5">
    <source>
        <dbReference type="SAM" id="SignalP"/>
    </source>
</evidence>
<dbReference type="SUPFAM" id="SSF50952">
    <property type="entry name" value="Soluble quinoprotein glucose dehydrogenase"/>
    <property type="match status" value="1"/>
</dbReference>
<evidence type="ECO:0000256" key="4">
    <source>
        <dbReference type="PROSITE-ProRule" id="PRU00433"/>
    </source>
</evidence>
<dbReference type="EC" id="1.1.5.-" evidence="7"/>
<dbReference type="InterPro" id="IPR009056">
    <property type="entry name" value="Cyt_c-like_dom"/>
</dbReference>
<accession>A0A5C6AJD5</accession>
<dbReference type="OrthoDB" id="9770183at2"/>
<gene>
    <name evidence="7" type="primary">yliI_1</name>
    <name evidence="7" type="ORF">Pla108_10890</name>
</gene>
<dbReference type="PANTHER" id="PTHR19328:SF75">
    <property type="entry name" value="ALDOSE SUGAR DEHYDROGENASE YLII"/>
    <property type="match status" value="1"/>
</dbReference>
<evidence type="ECO:0000256" key="3">
    <source>
        <dbReference type="ARBA" id="ARBA00023004"/>
    </source>
</evidence>
<dbReference type="SUPFAM" id="SSF46626">
    <property type="entry name" value="Cytochrome c"/>
    <property type="match status" value="1"/>
</dbReference>
<keyword evidence="8" id="KW-1185">Reference proteome</keyword>
<name>A0A5C6AJD5_9BACT</name>
<dbReference type="RefSeq" id="WP_146443745.1">
    <property type="nucleotide sequence ID" value="NZ_SJPR01000001.1"/>
</dbReference>
<evidence type="ECO:0000259" key="6">
    <source>
        <dbReference type="PROSITE" id="PS51007"/>
    </source>
</evidence>
<dbReference type="EMBL" id="SJPR01000001">
    <property type="protein sequence ID" value="TWU00145.1"/>
    <property type="molecule type" value="Genomic_DNA"/>
</dbReference>
<dbReference type="AlphaFoldDB" id="A0A5C6AJD5"/>
<evidence type="ECO:0000313" key="7">
    <source>
        <dbReference type="EMBL" id="TWU00145.1"/>
    </source>
</evidence>
<dbReference type="Gene3D" id="2.120.10.30">
    <property type="entry name" value="TolB, C-terminal domain"/>
    <property type="match status" value="1"/>
</dbReference>
<dbReference type="GO" id="GO:0016491">
    <property type="term" value="F:oxidoreductase activity"/>
    <property type="evidence" value="ECO:0007669"/>
    <property type="project" value="UniProtKB-KW"/>
</dbReference>
<evidence type="ECO:0000256" key="1">
    <source>
        <dbReference type="ARBA" id="ARBA00022617"/>
    </source>
</evidence>
<dbReference type="InterPro" id="IPR011041">
    <property type="entry name" value="Quinoprot_gluc/sorb_DH_b-prop"/>
</dbReference>
<dbReference type="InterPro" id="IPR011042">
    <property type="entry name" value="6-blade_b-propeller_TolB-like"/>
</dbReference>
<evidence type="ECO:0000256" key="2">
    <source>
        <dbReference type="ARBA" id="ARBA00022723"/>
    </source>
</evidence>
<dbReference type="GO" id="GO:0020037">
    <property type="term" value="F:heme binding"/>
    <property type="evidence" value="ECO:0007669"/>
    <property type="project" value="InterPro"/>
</dbReference>
<dbReference type="Pfam" id="PF07995">
    <property type="entry name" value="GSDH"/>
    <property type="match status" value="1"/>
</dbReference>
<keyword evidence="1 4" id="KW-0349">Heme</keyword>
<dbReference type="Proteomes" id="UP000317421">
    <property type="component" value="Unassembled WGS sequence"/>
</dbReference>
<comment type="caution">
    <text evidence="7">The sequence shown here is derived from an EMBL/GenBank/DDBJ whole genome shotgun (WGS) entry which is preliminary data.</text>
</comment>
<feature type="chain" id="PRO_5023041802" evidence="5">
    <location>
        <begin position="20"/>
        <end position="471"/>
    </location>
</feature>
<evidence type="ECO:0000313" key="8">
    <source>
        <dbReference type="Proteomes" id="UP000317421"/>
    </source>
</evidence>
<reference evidence="7 8" key="1">
    <citation type="submission" date="2019-02" db="EMBL/GenBank/DDBJ databases">
        <title>Deep-cultivation of Planctomycetes and their phenomic and genomic characterization uncovers novel biology.</title>
        <authorList>
            <person name="Wiegand S."/>
            <person name="Jogler M."/>
            <person name="Boedeker C."/>
            <person name="Pinto D."/>
            <person name="Vollmers J."/>
            <person name="Rivas-Marin E."/>
            <person name="Kohn T."/>
            <person name="Peeters S.H."/>
            <person name="Heuer A."/>
            <person name="Rast P."/>
            <person name="Oberbeckmann S."/>
            <person name="Bunk B."/>
            <person name="Jeske O."/>
            <person name="Meyerdierks A."/>
            <person name="Storesund J.E."/>
            <person name="Kallscheuer N."/>
            <person name="Luecker S."/>
            <person name="Lage O.M."/>
            <person name="Pohl T."/>
            <person name="Merkel B.J."/>
            <person name="Hornburger P."/>
            <person name="Mueller R.-W."/>
            <person name="Bruemmer F."/>
            <person name="Labrenz M."/>
            <person name="Spormann A.M."/>
            <person name="Op Den Camp H."/>
            <person name="Overmann J."/>
            <person name="Amann R."/>
            <person name="Jetten M.S.M."/>
            <person name="Mascher T."/>
            <person name="Medema M.H."/>
            <person name="Devos D.P."/>
            <person name="Kaster A.-K."/>
            <person name="Ovreas L."/>
            <person name="Rohde M."/>
            <person name="Galperin M.Y."/>
            <person name="Jogler C."/>
        </authorList>
    </citation>
    <scope>NUCLEOTIDE SEQUENCE [LARGE SCALE GENOMIC DNA]</scope>
    <source>
        <strain evidence="7 8">Pla108</strain>
    </source>
</reference>
<keyword evidence="7" id="KW-0560">Oxidoreductase</keyword>
<protein>
    <submittedName>
        <fullName evidence="7">Soluble aldose sugar dehydrogenase YliI</fullName>
        <ecNumber evidence="7">1.1.5.-</ecNumber>
    </submittedName>
</protein>
<keyword evidence="5" id="KW-0732">Signal</keyword>
<feature type="signal peptide" evidence="5">
    <location>
        <begin position="1"/>
        <end position="19"/>
    </location>
</feature>
<dbReference type="GO" id="GO:0009055">
    <property type="term" value="F:electron transfer activity"/>
    <property type="evidence" value="ECO:0007669"/>
    <property type="project" value="InterPro"/>
</dbReference>
<keyword evidence="2 4" id="KW-0479">Metal-binding</keyword>
<dbReference type="Pfam" id="PF13442">
    <property type="entry name" value="Cytochrome_CBB3"/>
    <property type="match status" value="1"/>
</dbReference>
<dbReference type="PANTHER" id="PTHR19328">
    <property type="entry name" value="HEDGEHOG-INTERACTING PROTEIN"/>
    <property type="match status" value="1"/>
</dbReference>
<dbReference type="InterPro" id="IPR012938">
    <property type="entry name" value="Glc/Sorbosone_DH"/>
</dbReference>
<dbReference type="PROSITE" id="PS51007">
    <property type="entry name" value="CYTC"/>
    <property type="match status" value="1"/>
</dbReference>
<dbReference type="InterPro" id="IPR036909">
    <property type="entry name" value="Cyt_c-like_dom_sf"/>
</dbReference>
<feature type="domain" description="Cytochrome c" evidence="6">
    <location>
        <begin position="18"/>
        <end position="97"/>
    </location>
</feature>